<evidence type="ECO:0000313" key="2">
    <source>
        <dbReference type="EMBL" id="KJA20474.1"/>
    </source>
</evidence>
<dbReference type="OMA" id="LYWAIVS"/>
<feature type="compositionally biased region" description="Pro residues" evidence="1">
    <location>
        <begin position="12"/>
        <end position="23"/>
    </location>
</feature>
<protein>
    <submittedName>
        <fullName evidence="2">Uncharacterized protein</fullName>
    </submittedName>
</protein>
<name>A0A0D2NNT2_HYPSF</name>
<feature type="region of interest" description="Disordered" evidence="1">
    <location>
        <begin position="101"/>
        <end position="121"/>
    </location>
</feature>
<accession>A0A0D2NNT2</accession>
<feature type="compositionally biased region" description="Pro residues" evidence="1">
    <location>
        <begin position="58"/>
        <end position="70"/>
    </location>
</feature>
<proteinExistence type="predicted"/>
<feature type="region of interest" description="Disordered" evidence="1">
    <location>
        <begin position="195"/>
        <end position="215"/>
    </location>
</feature>
<sequence length="442" mass="45911">MSSEKQSLPSIPQSPAPDAPPPYASIAAATATLLESIAPQPADGTTPAQPIRLTDAPPAQPHRAPAPPPKPHTHKRSASASSAASGSLKTKRSWFSFASSAAPAPGAAHPPPAAAASSARTRAEVRSTVAALVSDLVRSPSGAGTPAAAARGVLASCADVCAAHALVLADVLQDRAIEGHSPLYWAIVTRARGDAGSANAEGSGGEGEGGAEAEDEEKDDLVAALLAHCPALPPDAAHELRLACVAAADQGTFQRLRALFAPALGTDAVLLHSRRDDVRVVLPAQTADGAFAVRVEVPQYHRRMMVAREIALEFVARNRIWRLALLITGPEETWHGPPPGAWCIALALQDAASPPAWLDARLFLLDAKFNATSDTASLPLRSKQMLEPPRDGAPLVQVVVPLDGTPFSGLQYAGNPATVPDDTLRLRLEAKLRKPDPFEGAA</sequence>
<dbReference type="OrthoDB" id="2959034at2759"/>
<organism evidence="2 3">
    <name type="scientific">Hypholoma sublateritium (strain FD-334 SS-4)</name>
    <dbReference type="NCBI Taxonomy" id="945553"/>
    <lineage>
        <taxon>Eukaryota</taxon>
        <taxon>Fungi</taxon>
        <taxon>Dikarya</taxon>
        <taxon>Basidiomycota</taxon>
        <taxon>Agaricomycotina</taxon>
        <taxon>Agaricomycetes</taxon>
        <taxon>Agaricomycetidae</taxon>
        <taxon>Agaricales</taxon>
        <taxon>Agaricineae</taxon>
        <taxon>Strophariaceae</taxon>
        <taxon>Hypholoma</taxon>
    </lineage>
</organism>
<dbReference type="EMBL" id="KN817567">
    <property type="protein sequence ID" value="KJA20474.1"/>
    <property type="molecule type" value="Genomic_DNA"/>
</dbReference>
<feature type="region of interest" description="Disordered" evidence="1">
    <location>
        <begin position="1"/>
        <end position="86"/>
    </location>
</feature>
<dbReference type="AlphaFoldDB" id="A0A0D2NNT2"/>
<evidence type="ECO:0000313" key="3">
    <source>
        <dbReference type="Proteomes" id="UP000054270"/>
    </source>
</evidence>
<dbReference type="Proteomes" id="UP000054270">
    <property type="component" value="Unassembled WGS sequence"/>
</dbReference>
<evidence type="ECO:0000256" key="1">
    <source>
        <dbReference type="SAM" id="MobiDB-lite"/>
    </source>
</evidence>
<keyword evidence="3" id="KW-1185">Reference proteome</keyword>
<gene>
    <name evidence="2" type="ORF">HYPSUDRAFT_68504</name>
</gene>
<reference evidence="3" key="1">
    <citation type="submission" date="2014-04" db="EMBL/GenBank/DDBJ databases">
        <title>Evolutionary Origins and Diversification of the Mycorrhizal Mutualists.</title>
        <authorList>
            <consortium name="DOE Joint Genome Institute"/>
            <consortium name="Mycorrhizal Genomics Consortium"/>
            <person name="Kohler A."/>
            <person name="Kuo A."/>
            <person name="Nagy L.G."/>
            <person name="Floudas D."/>
            <person name="Copeland A."/>
            <person name="Barry K.W."/>
            <person name="Cichocki N."/>
            <person name="Veneault-Fourrey C."/>
            <person name="LaButti K."/>
            <person name="Lindquist E.A."/>
            <person name="Lipzen A."/>
            <person name="Lundell T."/>
            <person name="Morin E."/>
            <person name="Murat C."/>
            <person name="Riley R."/>
            <person name="Ohm R."/>
            <person name="Sun H."/>
            <person name="Tunlid A."/>
            <person name="Henrissat B."/>
            <person name="Grigoriev I.V."/>
            <person name="Hibbett D.S."/>
            <person name="Martin F."/>
        </authorList>
    </citation>
    <scope>NUCLEOTIDE SEQUENCE [LARGE SCALE GENOMIC DNA]</scope>
    <source>
        <strain evidence="3">FD-334 SS-4</strain>
    </source>
</reference>